<reference evidence="2" key="1">
    <citation type="submission" date="2023-04" db="EMBL/GenBank/DDBJ databases">
        <authorList>
            <consortium name="ELIXIR-Norway"/>
        </authorList>
    </citation>
    <scope>NUCLEOTIDE SEQUENCE [LARGE SCALE GENOMIC DNA]</scope>
</reference>
<gene>
    <name evidence="2" type="ORF">MRATA1EN1_LOCUS2738</name>
</gene>
<feature type="region of interest" description="Disordered" evidence="1">
    <location>
        <begin position="1"/>
        <end position="101"/>
    </location>
</feature>
<accession>A0ABN8XXG9</accession>
<keyword evidence="3" id="KW-1185">Reference proteome</keyword>
<sequence length="101" mass="10522">MRWHALSIRRSSSVERGGARPGHCSLEHPSRSIPTPQFCEAAGGAWDGNHLGNRGSGGPSSQAPHLEPSSHHASVNPDAQGLEPSAAPEPFGVTGQRSLAQ</sequence>
<name>A0ABN8XXG9_RANTA</name>
<dbReference type="Proteomes" id="UP001176941">
    <property type="component" value="Chromosome 11"/>
</dbReference>
<proteinExistence type="predicted"/>
<protein>
    <submittedName>
        <fullName evidence="2">Uncharacterized protein</fullName>
    </submittedName>
</protein>
<evidence type="ECO:0000256" key="1">
    <source>
        <dbReference type="SAM" id="MobiDB-lite"/>
    </source>
</evidence>
<dbReference type="EMBL" id="OX459947">
    <property type="protein sequence ID" value="CAI9153776.1"/>
    <property type="molecule type" value="Genomic_DNA"/>
</dbReference>
<evidence type="ECO:0000313" key="2">
    <source>
        <dbReference type="EMBL" id="CAI9153776.1"/>
    </source>
</evidence>
<evidence type="ECO:0000313" key="3">
    <source>
        <dbReference type="Proteomes" id="UP001176941"/>
    </source>
</evidence>
<organism evidence="2 3">
    <name type="scientific">Rangifer tarandus platyrhynchus</name>
    <name type="common">Svalbard reindeer</name>
    <dbReference type="NCBI Taxonomy" id="3082113"/>
    <lineage>
        <taxon>Eukaryota</taxon>
        <taxon>Metazoa</taxon>
        <taxon>Chordata</taxon>
        <taxon>Craniata</taxon>
        <taxon>Vertebrata</taxon>
        <taxon>Euteleostomi</taxon>
        <taxon>Mammalia</taxon>
        <taxon>Eutheria</taxon>
        <taxon>Laurasiatheria</taxon>
        <taxon>Artiodactyla</taxon>
        <taxon>Ruminantia</taxon>
        <taxon>Pecora</taxon>
        <taxon>Cervidae</taxon>
        <taxon>Odocoileinae</taxon>
        <taxon>Rangifer</taxon>
    </lineage>
</organism>